<dbReference type="PROSITE" id="PS00662">
    <property type="entry name" value="T2SP_E"/>
    <property type="match status" value="1"/>
</dbReference>
<evidence type="ECO:0000259" key="2">
    <source>
        <dbReference type="PROSITE" id="PS00662"/>
    </source>
</evidence>
<gene>
    <name evidence="3" type="ordered locus">Desti_2374</name>
</gene>
<dbReference type="Gene3D" id="3.40.50.300">
    <property type="entry name" value="P-loop containing nucleotide triphosphate hydrolases"/>
    <property type="match status" value="1"/>
</dbReference>
<dbReference type="GO" id="GO:0005524">
    <property type="term" value="F:ATP binding"/>
    <property type="evidence" value="ECO:0007669"/>
    <property type="project" value="InterPro"/>
</dbReference>
<evidence type="ECO:0000313" key="4">
    <source>
        <dbReference type="Proteomes" id="UP000006055"/>
    </source>
</evidence>
<dbReference type="eggNOG" id="COG2805">
    <property type="taxonomic scope" value="Bacteria"/>
</dbReference>
<dbReference type="NCBIfam" id="TIGR01420">
    <property type="entry name" value="pilT_fam"/>
    <property type="match status" value="1"/>
</dbReference>
<dbReference type="PATRIC" id="fig|706587.4.peg.2727"/>
<reference evidence="4" key="1">
    <citation type="submission" date="2012-06" db="EMBL/GenBank/DDBJ databases">
        <title>Complete sequence of chromosome of Desulfomonile tiedjei DSM 6799.</title>
        <authorList>
            <person name="Lucas S."/>
            <person name="Copeland A."/>
            <person name="Lapidus A."/>
            <person name="Glavina del Rio T."/>
            <person name="Dalin E."/>
            <person name="Tice H."/>
            <person name="Bruce D."/>
            <person name="Goodwin L."/>
            <person name="Pitluck S."/>
            <person name="Peters L."/>
            <person name="Ovchinnikova G."/>
            <person name="Zeytun A."/>
            <person name="Lu M."/>
            <person name="Kyrpides N."/>
            <person name="Mavromatis K."/>
            <person name="Ivanova N."/>
            <person name="Brettin T."/>
            <person name="Detter J.C."/>
            <person name="Han C."/>
            <person name="Larimer F."/>
            <person name="Land M."/>
            <person name="Hauser L."/>
            <person name="Markowitz V."/>
            <person name="Cheng J.-F."/>
            <person name="Hugenholtz P."/>
            <person name="Woyke T."/>
            <person name="Wu D."/>
            <person name="Spring S."/>
            <person name="Schroeder M."/>
            <person name="Brambilla E."/>
            <person name="Klenk H.-P."/>
            <person name="Eisen J.A."/>
        </authorList>
    </citation>
    <scope>NUCLEOTIDE SEQUENCE [LARGE SCALE GENOMIC DNA]</scope>
    <source>
        <strain evidence="4">ATCC 49306 / DSM 6799 / DCB-1</strain>
    </source>
</reference>
<dbReference type="STRING" id="706587.Desti_2374"/>
<dbReference type="GO" id="GO:0016887">
    <property type="term" value="F:ATP hydrolysis activity"/>
    <property type="evidence" value="ECO:0007669"/>
    <property type="project" value="InterPro"/>
</dbReference>
<dbReference type="KEGG" id="dti:Desti_2374"/>
<dbReference type="SUPFAM" id="SSF52540">
    <property type="entry name" value="P-loop containing nucleoside triphosphate hydrolases"/>
    <property type="match status" value="1"/>
</dbReference>
<dbReference type="CDD" id="cd01131">
    <property type="entry name" value="PilT"/>
    <property type="match status" value="1"/>
</dbReference>
<dbReference type="InterPro" id="IPR027417">
    <property type="entry name" value="P-loop_NTPase"/>
</dbReference>
<organism evidence="3 4">
    <name type="scientific">Desulfomonile tiedjei (strain ATCC 49306 / DSM 6799 / DCB-1)</name>
    <dbReference type="NCBI Taxonomy" id="706587"/>
    <lineage>
        <taxon>Bacteria</taxon>
        <taxon>Pseudomonadati</taxon>
        <taxon>Thermodesulfobacteriota</taxon>
        <taxon>Desulfomonilia</taxon>
        <taxon>Desulfomonilales</taxon>
        <taxon>Desulfomonilaceae</taxon>
        <taxon>Desulfomonile</taxon>
    </lineage>
</organism>
<sequence>MAQLDSILQTAVQAKASDVHVATGSPYLVRQFGQLRKLKSPNLTSEAARKIIYEVLTPAQQNMLEKQLQIDFAYDLKGIGRFRGNVILQRKGLNATFRIIPSKIPSLSELGLPPVVAKFCDYHQGLLVVTGATGQGKSTTLAAMIDLINSSRPVHILTIEDPIEFIHPIKKGLVNQRQLGLHTKSFENALRAALREDPDVIMVGELRDLESIRLAITAAETGHLVIGTLSTSSGPKTVDRLIDSFPPDEQNQIRAMLSESLRAVITQKLLPNIDRNGQVLAAEIMIGTVPLANLIRSEKTYQLPSIMQTGRSQGMQSMDDAIMQLLQAKKISPQVALEYAETKKRFM</sequence>
<dbReference type="AlphaFoldDB" id="I4C667"/>
<name>I4C667_DESTA</name>
<dbReference type="PANTHER" id="PTHR30486:SF6">
    <property type="entry name" value="TYPE IV PILUS RETRACTATION ATPASE PILT"/>
    <property type="match status" value="1"/>
</dbReference>
<dbReference type="InterPro" id="IPR001482">
    <property type="entry name" value="T2SS/T4SS_dom"/>
</dbReference>
<protein>
    <submittedName>
        <fullName evidence="3">Pilus retraction protein PilT</fullName>
    </submittedName>
</protein>
<dbReference type="Proteomes" id="UP000006055">
    <property type="component" value="Chromosome"/>
</dbReference>
<dbReference type="EMBL" id="CP003360">
    <property type="protein sequence ID" value="AFM25058.1"/>
    <property type="molecule type" value="Genomic_DNA"/>
</dbReference>
<feature type="domain" description="Bacterial type II secretion system protein E" evidence="2">
    <location>
        <begin position="194"/>
        <end position="208"/>
    </location>
</feature>
<evidence type="ECO:0000256" key="1">
    <source>
        <dbReference type="ARBA" id="ARBA00006611"/>
    </source>
</evidence>
<dbReference type="InterPro" id="IPR006321">
    <property type="entry name" value="PilT/PilU"/>
</dbReference>
<dbReference type="PANTHER" id="PTHR30486">
    <property type="entry name" value="TWITCHING MOTILITY PROTEIN PILT"/>
    <property type="match status" value="1"/>
</dbReference>
<accession>I4C667</accession>
<dbReference type="Pfam" id="PF00437">
    <property type="entry name" value="T2SSE"/>
    <property type="match status" value="1"/>
</dbReference>
<dbReference type="InterPro" id="IPR050921">
    <property type="entry name" value="T4SS_GSP_E_ATPase"/>
</dbReference>
<keyword evidence="4" id="KW-1185">Reference proteome</keyword>
<dbReference type="HOGENOM" id="CLU_013446_4_0_7"/>
<dbReference type="RefSeq" id="WP_014810201.1">
    <property type="nucleotide sequence ID" value="NC_018025.1"/>
</dbReference>
<evidence type="ECO:0000313" key="3">
    <source>
        <dbReference type="EMBL" id="AFM25058.1"/>
    </source>
</evidence>
<proteinExistence type="inferred from homology"/>
<dbReference type="Gene3D" id="3.30.450.90">
    <property type="match status" value="1"/>
</dbReference>
<comment type="similarity">
    <text evidence="1">Belongs to the GSP E family.</text>
</comment>
<dbReference type="OrthoDB" id="9805147at2"/>